<dbReference type="InterPro" id="IPR006094">
    <property type="entry name" value="Oxid_FAD_bind_N"/>
</dbReference>
<dbReference type="GO" id="GO:0019139">
    <property type="term" value="F:cytokinin dehydrogenase activity"/>
    <property type="evidence" value="ECO:0007669"/>
    <property type="project" value="UniProtKB-EC"/>
</dbReference>
<evidence type="ECO:0000313" key="10">
    <source>
        <dbReference type="Proteomes" id="UP000541444"/>
    </source>
</evidence>
<gene>
    <name evidence="9" type="ORF">GIB67_011057</name>
</gene>
<dbReference type="Pfam" id="PF01565">
    <property type="entry name" value="FAD_binding_4"/>
    <property type="match status" value="1"/>
</dbReference>
<evidence type="ECO:0000256" key="7">
    <source>
        <dbReference type="SAM" id="SignalP"/>
    </source>
</evidence>
<dbReference type="PROSITE" id="PS51387">
    <property type="entry name" value="FAD_PCMH"/>
    <property type="match status" value="1"/>
</dbReference>
<evidence type="ECO:0000256" key="6">
    <source>
        <dbReference type="ARBA" id="ARBA00023002"/>
    </source>
</evidence>
<keyword evidence="6" id="KW-0560">Oxidoreductase</keyword>
<evidence type="ECO:0000259" key="8">
    <source>
        <dbReference type="PROSITE" id="PS51387"/>
    </source>
</evidence>
<comment type="cofactor">
    <cofactor evidence="1">
        <name>FAD</name>
        <dbReference type="ChEBI" id="CHEBI:57692"/>
    </cofactor>
</comment>
<evidence type="ECO:0000313" key="9">
    <source>
        <dbReference type="EMBL" id="KAF6138217.1"/>
    </source>
</evidence>
<evidence type="ECO:0000256" key="2">
    <source>
        <dbReference type="ARBA" id="ARBA00005466"/>
    </source>
</evidence>
<dbReference type="OrthoDB" id="415825at2759"/>
<protein>
    <recommendedName>
        <fullName evidence="3">cytokinin dehydrogenase</fullName>
        <ecNumber evidence="3">1.5.99.12</ecNumber>
    </recommendedName>
</protein>
<dbReference type="Gene3D" id="3.40.462.10">
    <property type="entry name" value="FAD-linked oxidases, C-terminal domain"/>
    <property type="match status" value="1"/>
</dbReference>
<dbReference type="Proteomes" id="UP000541444">
    <property type="component" value="Unassembled WGS sequence"/>
</dbReference>
<reference evidence="9 10" key="1">
    <citation type="journal article" date="2020" name="IScience">
        <title>Genome Sequencing of the Endangered Kingdonia uniflora (Circaeasteraceae, Ranunculales) Reveals Potential Mechanisms of Evolutionary Specialization.</title>
        <authorList>
            <person name="Sun Y."/>
            <person name="Deng T."/>
            <person name="Zhang A."/>
            <person name="Moore M.J."/>
            <person name="Landis J.B."/>
            <person name="Lin N."/>
            <person name="Zhang H."/>
            <person name="Zhang X."/>
            <person name="Huang J."/>
            <person name="Zhang X."/>
            <person name="Sun H."/>
            <person name="Wang H."/>
        </authorList>
    </citation>
    <scope>NUCLEOTIDE SEQUENCE [LARGE SCALE GENOMIC DNA]</scope>
    <source>
        <strain evidence="9">TB1705</strain>
        <tissue evidence="9">Leaf</tissue>
    </source>
</reference>
<dbReference type="SUPFAM" id="SSF56176">
    <property type="entry name" value="FAD-binding/transporter-associated domain-like"/>
    <property type="match status" value="1"/>
</dbReference>
<proteinExistence type="inferred from homology"/>
<feature type="domain" description="FAD-binding PCMH-type" evidence="8">
    <location>
        <begin position="48"/>
        <end position="229"/>
    </location>
</feature>
<keyword evidence="7" id="KW-0732">Signal</keyword>
<dbReference type="InterPro" id="IPR015345">
    <property type="entry name" value="Cytokinin_DH_FAD/cytokin-bd"/>
</dbReference>
<dbReference type="InterPro" id="IPR016164">
    <property type="entry name" value="FAD-linked_Oxase-like_C"/>
</dbReference>
<organism evidence="9 10">
    <name type="scientific">Kingdonia uniflora</name>
    <dbReference type="NCBI Taxonomy" id="39325"/>
    <lineage>
        <taxon>Eukaryota</taxon>
        <taxon>Viridiplantae</taxon>
        <taxon>Streptophyta</taxon>
        <taxon>Embryophyta</taxon>
        <taxon>Tracheophyta</taxon>
        <taxon>Spermatophyta</taxon>
        <taxon>Magnoliopsida</taxon>
        <taxon>Ranunculales</taxon>
        <taxon>Circaeasteraceae</taxon>
        <taxon>Kingdonia</taxon>
    </lineage>
</organism>
<dbReference type="InterPro" id="IPR050432">
    <property type="entry name" value="FAD-linked_Oxidoreductases_BP"/>
</dbReference>
<dbReference type="GO" id="GO:0009690">
    <property type="term" value="P:cytokinin metabolic process"/>
    <property type="evidence" value="ECO:0007669"/>
    <property type="project" value="InterPro"/>
</dbReference>
<dbReference type="InterPro" id="IPR036318">
    <property type="entry name" value="FAD-bd_PCMH-like_sf"/>
</dbReference>
<evidence type="ECO:0000256" key="4">
    <source>
        <dbReference type="ARBA" id="ARBA00022630"/>
    </source>
</evidence>
<dbReference type="AlphaFoldDB" id="A0A7J7L6I6"/>
<dbReference type="Gene3D" id="3.30.465.10">
    <property type="match status" value="1"/>
</dbReference>
<evidence type="ECO:0000256" key="1">
    <source>
        <dbReference type="ARBA" id="ARBA00001974"/>
    </source>
</evidence>
<dbReference type="EMBL" id="JACGCM010002611">
    <property type="protein sequence ID" value="KAF6138217.1"/>
    <property type="molecule type" value="Genomic_DNA"/>
</dbReference>
<comment type="similarity">
    <text evidence="2">Belongs to the oxygen-dependent FAD-linked oxidoreductase family.</text>
</comment>
<dbReference type="PANTHER" id="PTHR13878:SF102">
    <property type="entry name" value="CYTOKININ DEHYDROGENASE 5"/>
    <property type="match status" value="1"/>
</dbReference>
<evidence type="ECO:0000256" key="5">
    <source>
        <dbReference type="ARBA" id="ARBA00022827"/>
    </source>
</evidence>
<feature type="signal peptide" evidence="7">
    <location>
        <begin position="1"/>
        <end position="21"/>
    </location>
</feature>
<dbReference type="InterPro" id="IPR016167">
    <property type="entry name" value="FAD-bd_PCMH_sub1"/>
</dbReference>
<dbReference type="InterPro" id="IPR016170">
    <property type="entry name" value="Cytok_DH_C_sf"/>
</dbReference>
<dbReference type="GO" id="GO:0071949">
    <property type="term" value="F:FAD binding"/>
    <property type="evidence" value="ECO:0007669"/>
    <property type="project" value="InterPro"/>
</dbReference>
<comment type="caution">
    <text evidence="9">The sequence shown here is derived from an EMBL/GenBank/DDBJ whole genome shotgun (WGS) entry which is preliminary data.</text>
</comment>
<dbReference type="Gene3D" id="3.30.43.10">
    <property type="entry name" value="Uridine Diphospho-n-acetylenolpyruvylglucosamine Reductase, domain 2"/>
    <property type="match status" value="1"/>
</dbReference>
<dbReference type="PANTHER" id="PTHR13878">
    <property type="entry name" value="GULONOLACTONE OXIDASE"/>
    <property type="match status" value="1"/>
</dbReference>
<name>A0A7J7L6I6_9MAGN</name>
<keyword evidence="10" id="KW-1185">Reference proteome</keyword>
<accession>A0A7J7L6I6</accession>
<dbReference type="SUPFAM" id="SSF55103">
    <property type="entry name" value="FAD-linked oxidases, C-terminal domain"/>
    <property type="match status" value="1"/>
</dbReference>
<evidence type="ECO:0000256" key="3">
    <source>
        <dbReference type="ARBA" id="ARBA00011928"/>
    </source>
</evidence>
<dbReference type="Pfam" id="PF09265">
    <property type="entry name" value="Cytokin-bind"/>
    <property type="match status" value="1"/>
</dbReference>
<sequence length="508" mass="57163">MVSKLKLMFFFFHLISIVVLALDLSKLHGNISNNPSDIKAASLDFGNMRYVEALAVMYPNSAHDIVELIKKSYQSEKAFPVSPKGSGHSLYGQAQVADGVVIDMTGTKVSLQERKQPAQGSKGSYVDVWGGDLWVNVLNWTVTYGLAPKSWTNYLYVTVGGTLSNAGVGGQSYIHGPQISNVYELDVVTGKGELKTCSKDENSELFYSVLGGLGQFGIITRARIALEPAPECVVLIHLMYLDFSIFTKDIEYLISLHEKPANERFDSIHSSVLIDQGGVRYVLEVVKYFSKLTEDTVRQEIIETLLKKLDFIPSSTTSSISLTYFDFLDQLRQMELDLRRKGLLDVPHPWITLLVPKSKIGEFDKGIFKGILGSNSNGWIVMKPLLENKWDVRTSVVLPDEDIFYAILMLRSAIDTGEGTKAKLDFIINQNREIIKFCKENELGVKGYMAHHETQEEWIEHYGDKWDLIYKRKIEFDPKHILGTGQHIFQYSSVFREGISSVNCEVEG</sequence>
<keyword evidence="4" id="KW-0285">Flavoprotein</keyword>
<dbReference type="InterPro" id="IPR016169">
    <property type="entry name" value="FAD-bd_PCMH_sub2"/>
</dbReference>
<feature type="chain" id="PRO_5029490976" description="cytokinin dehydrogenase" evidence="7">
    <location>
        <begin position="22"/>
        <end position="508"/>
    </location>
</feature>
<dbReference type="EC" id="1.5.99.12" evidence="3"/>
<dbReference type="InterPro" id="IPR016166">
    <property type="entry name" value="FAD-bd_PCMH"/>
</dbReference>
<keyword evidence="5" id="KW-0274">FAD</keyword>